<gene>
    <name evidence="19" type="ORF">J2S02_003383</name>
</gene>
<dbReference type="Pfam" id="PF01098">
    <property type="entry name" value="FTSW_RODA_SPOVE"/>
    <property type="match status" value="1"/>
</dbReference>
<evidence type="ECO:0000256" key="2">
    <source>
        <dbReference type="ARBA" id="ARBA00022676"/>
    </source>
</evidence>
<comment type="subcellular location">
    <subcellularLocation>
        <location evidence="1">Membrane</location>
        <topology evidence="1">Multi-pass membrane protein</topology>
    </subcellularLocation>
</comment>
<dbReference type="RefSeq" id="WP_174879353.1">
    <property type="nucleotide sequence ID" value="NZ_CADEPK010000014.1"/>
</dbReference>
<evidence type="ECO:0000256" key="9">
    <source>
        <dbReference type="ARBA" id="ARBA00032370"/>
    </source>
</evidence>
<feature type="compositionally biased region" description="Basic and acidic residues" evidence="17">
    <location>
        <begin position="385"/>
        <end position="394"/>
    </location>
</feature>
<evidence type="ECO:0000256" key="18">
    <source>
        <dbReference type="SAM" id="Phobius"/>
    </source>
</evidence>
<keyword evidence="6" id="KW-0573">Peptidoglycan synthesis</keyword>
<dbReference type="InterPro" id="IPR018365">
    <property type="entry name" value="Cell_cycle_FtsW-rel_CS"/>
</dbReference>
<dbReference type="PROSITE" id="PS00428">
    <property type="entry name" value="FTSW_RODA_SPOVE"/>
    <property type="match status" value="1"/>
</dbReference>
<proteinExistence type="inferred from homology"/>
<evidence type="ECO:0000256" key="8">
    <source>
        <dbReference type="ARBA" id="ARBA00023136"/>
    </source>
</evidence>
<feature type="transmembrane region" description="Helical" evidence="18">
    <location>
        <begin position="193"/>
        <end position="213"/>
    </location>
</feature>
<sequence>MVKKILKSYDYSLILAIILLCAFGLVMVYSSSMITAVARWGYEPDHFFQRQKLALIAGGLVFLVMMIFPYRAFLNKTILKIIVFGSILLLGSLFFIGHAAGNAQSWIKLGGMNIQPGEFVKLSVIIYLAAVYDKKQSYLNEFSRGVLPPLIFTGIICTFVIIQPDFGTAFIISMIAVCMILCSGMGMKNILKLVSLVFIFGGMMVGFLLIRGVNLFSQEQLSRFSGVIDPFGDVQGDGYQLVNSFYAIGAGGLKGLGLGQSVQKYGYLPESHTDFIMAIIAEELGILGVIFVLVLLTFVILKGFQIARKCQDPFGTLLAVGISSMIAIQALINLGGLTGLIPITGVPLPFISYGGSSILLLLLSMGLLVNVSMFTNYRDTYQKPKVKEENKKPTIVEPIQHRHHRNHRRNSSFR</sequence>
<feature type="compositionally biased region" description="Basic residues" evidence="17">
    <location>
        <begin position="401"/>
        <end position="414"/>
    </location>
</feature>
<comment type="caution">
    <text evidence="19">The sequence shown here is derived from an EMBL/GenBank/DDBJ whole genome shotgun (WGS) entry which is preliminary data.</text>
</comment>
<dbReference type="Proteomes" id="UP001232245">
    <property type="component" value="Unassembled WGS sequence"/>
</dbReference>
<evidence type="ECO:0000256" key="1">
    <source>
        <dbReference type="ARBA" id="ARBA00004141"/>
    </source>
</evidence>
<feature type="transmembrane region" description="Helical" evidence="18">
    <location>
        <begin position="144"/>
        <end position="162"/>
    </location>
</feature>
<reference evidence="19 20" key="1">
    <citation type="submission" date="2023-07" db="EMBL/GenBank/DDBJ databases">
        <title>Genomic Encyclopedia of Type Strains, Phase IV (KMG-IV): sequencing the most valuable type-strain genomes for metagenomic binning, comparative biology and taxonomic classification.</title>
        <authorList>
            <person name="Goeker M."/>
        </authorList>
    </citation>
    <scope>NUCLEOTIDE SEQUENCE [LARGE SCALE GENOMIC DNA]</scope>
    <source>
        <strain evidence="19 20">DSM 17723</strain>
    </source>
</reference>
<evidence type="ECO:0000256" key="10">
    <source>
        <dbReference type="ARBA" id="ARBA00033270"/>
    </source>
</evidence>
<dbReference type="EMBL" id="JAUSTZ010000007">
    <property type="protein sequence ID" value="MDQ0227038.1"/>
    <property type="molecule type" value="Genomic_DNA"/>
</dbReference>
<keyword evidence="4 18" id="KW-0812">Transmembrane</keyword>
<feature type="transmembrane region" description="Helical" evidence="18">
    <location>
        <begin position="275"/>
        <end position="301"/>
    </location>
</feature>
<evidence type="ECO:0000256" key="7">
    <source>
        <dbReference type="ARBA" id="ARBA00022989"/>
    </source>
</evidence>
<keyword evidence="8 18" id="KW-0472">Membrane</keyword>
<organism evidence="19 20">
    <name type="scientific">Metabacillus niabensis</name>
    <dbReference type="NCBI Taxonomy" id="324854"/>
    <lineage>
        <taxon>Bacteria</taxon>
        <taxon>Bacillati</taxon>
        <taxon>Bacillota</taxon>
        <taxon>Bacilli</taxon>
        <taxon>Bacillales</taxon>
        <taxon>Bacillaceae</taxon>
        <taxon>Metabacillus</taxon>
    </lineage>
</organism>
<evidence type="ECO:0000313" key="20">
    <source>
        <dbReference type="Proteomes" id="UP001232245"/>
    </source>
</evidence>
<evidence type="ECO:0000256" key="11">
    <source>
        <dbReference type="ARBA" id="ARBA00038053"/>
    </source>
</evidence>
<evidence type="ECO:0000256" key="14">
    <source>
        <dbReference type="ARBA" id="ARBA00044770"/>
    </source>
</evidence>
<feature type="transmembrane region" description="Helical" evidence="18">
    <location>
        <begin position="54"/>
        <end position="74"/>
    </location>
</feature>
<evidence type="ECO:0000256" key="16">
    <source>
        <dbReference type="ARBA" id="ARBA00049966"/>
    </source>
</evidence>
<dbReference type="PANTHER" id="PTHR30474:SF2">
    <property type="entry name" value="PEPTIDOGLYCAN GLYCOSYLTRANSFERASE FTSW-RELATED"/>
    <property type="match status" value="1"/>
</dbReference>
<feature type="transmembrane region" description="Helical" evidence="18">
    <location>
        <begin position="313"/>
        <end position="332"/>
    </location>
</feature>
<feature type="transmembrane region" description="Helical" evidence="18">
    <location>
        <begin position="113"/>
        <end position="132"/>
    </location>
</feature>
<evidence type="ECO:0000256" key="3">
    <source>
        <dbReference type="ARBA" id="ARBA00022679"/>
    </source>
</evidence>
<evidence type="ECO:0000256" key="4">
    <source>
        <dbReference type="ARBA" id="ARBA00022692"/>
    </source>
</evidence>
<keyword evidence="19" id="KW-0132">Cell division</keyword>
<feature type="transmembrane region" description="Helical" evidence="18">
    <location>
        <begin position="12"/>
        <end position="34"/>
    </location>
</feature>
<feature type="transmembrane region" description="Helical" evidence="18">
    <location>
        <begin position="168"/>
        <end position="186"/>
    </location>
</feature>
<evidence type="ECO:0000256" key="17">
    <source>
        <dbReference type="SAM" id="MobiDB-lite"/>
    </source>
</evidence>
<dbReference type="PANTHER" id="PTHR30474">
    <property type="entry name" value="CELL CYCLE PROTEIN"/>
    <property type="match status" value="1"/>
</dbReference>
<dbReference type="EC" id="2.4.99.28" evidence="14"/>
<keyword evidence="3" id="KW-0808">Transferase</keyword>
<evidence type="ECO:0000256" key="15">
    <source>
        <dbReference type="ARBA" id="ARBA00049902"/>
    </source>
</evidence>
<feature type="transmembrane region" description="Helical" evidence="18">
    <location>
        <begin position="352"/>
        <end position="375"/>
    </location>
</feature>
<keyword evidence="2" id="KW-0328">Glycosyltransferase</keyword>
<dbReference type="GO" id="GO:0051301">
    <property type="term" value="P:cell division"/>
    <property type="evidence" value="ECO:0007669"/>
    <property type="project" value="UniProtKB-KW"/>
</dbReference>
<evidence type="ECO:0000256" key="6">
    <source>
        <dbReference type="ARBA" id="ARBA00022984"/>
    </source>
</evidence>
<keyword evidence="5" id="KW-0133">Cell shape</keyword>
<comment type="similarity">
    <text evidence="11">Belongs to the SEDS family. FtsW subfamily.</text>
</comment>
<comment type="function">
    <text evidence="16">Peptidoglycan polymerase that is essential for cell division.</text>
</comment>
<evidence type="ECO:0000256" key="13">
    <source>
        <dbReference type="ARBA" id="ARBA00041418"/>
    </source>
</evidence>
<name>A0ABT9Z447_9BACI</name>
<feature type="region of interest" description="Disordered" evidence="17">
    <location>
        <begin position="385"/>
        <end position="414"/>
    </location>
</feature>
<evidence type="ECO:0000256" key="5">
    <source>
        <dbReference type="ARBA" id="ARBA00022960"/>
    </source>
</evidence>
<dbReference type="InterPro" id="IPR001182">
    <property type="entry name" value="FtsW/RodA"/>
</dbReference>
<accession>A0ABT9Z447</accession>
<protein>
    <recommendedName>
        <fullName evidence="12">Probable peptidoglycan glycosyltransferase FtsW</fullName>
        <ecNumber evidence="14">2.4.99.28</ecNumber>
    </recommendedName>
    <alternativeName>
        <fullName evidence="13">Cell division protein FtsW</fullName>
    </alternativeName>
    <alternativeName>
        <fullName evidence="10">Cell wall polymerase</fullName>
    </alternativeName>
    <alternativeName>
        <fullName evidence="9">Peptidoglycan polymerase</fullName>
    </alternativeName>
</protein>
<keyword evidence="19" id="KW-0131">Cell cycle</keyword>
<evidence type="ECO:0000313" key="19">
    <source>
        <dbReference type="EMBL" id="MDQ0227038.1"/>
    </source>
</evidence>
<keyword evidence="7 18" id="KW-1133">Transmembrane helix</keyword>
<keyword evidence="20" id="KW-1185">Reference proteome</keyword>
<feature type="transmembrane region" description="Helical" evidence="18">
    <location>
        <begin position="81"/>
        <end position="101"/>
    </location>
</feature>
<comment type="catalytic activity">
    <reaction evidence="15">
        <text>[GlcNAc-(1-&gt;4)-Mur2Ac(oyl-L-Ala-gamma-D-Glu-L-Lys-D-Ala-D-Ala)](n)-di-trans,octa-cis-undecaprenyl diphosphate + beta-D-GlcNAc-(1-&gt;4)-Mur2Ac(oyl-L-Ala-gamma-D-Glu-L-Lys-D-Ala-D-Ala)-di-trans,octa-cis-undecaprenyl diphosphate = [GlcNAc-(1-&gt;4)-Mur2Ac(oyl-L-Ala-gamma-D-Glu-L-Lys-D-Ala-D-Ala)](n+1)-di-trans,octa-cis-undecaprenyl diphosphate + di-trans,octa-cis-undecaprenyl diphosphate + H(+)</text>
        <dbReference type="Rhea" id="RHEA:23708"/>
        <dbReference type="Rhea" id="RHEA-COMP:9602"/>
        <dbReference type="Rhea" id="RHEA-COMP:9603"/>
        <dbReference type="ChEBI" id="CHEBI:15378"/>
        <dbReference type="ChEBI" id="CHEBI:58405"/>
        <dbReference type="ChEBI" id="CHEBI:60033"/>
        <dbReference type="ChEBI" id="CHEBI:78435"/>
        <dbReference type="EC" id="2.4.99.28"/>
    </reaction>
</comment>
<evidence type="ECO:0000256" key="12">
    <source>
        <dbReference type="ARBA" id="ARBA00041185"/>
    </source>
</evidence>